<dbReference type="InterPro" id="IPR035919">
    <property type="entry name" value="EAL_sf"/>
</dbReference>
<dbReference type="Pfam" id="PF08448">
    <property type="entry name" value="PAS_4"/>
    <property type="match status" value="1"/>
</dbReference>
<dbReference type="NCBIfam" id="TIGR00229">
    <property type="entry name" value="sensory_box"/>
    <property type="match status" value="1"/>
</dbReference>
<dbReference type="GO" id="GO:0016020">
    <property type="term" value="C:membrane"/>
    <property type="evidence" value="ECO:0007669"/>
    <property type="project" value="InterPro"/>
</dbReference>
<dbReference type="Pfam" id="PF00563">
    <property type="entry name" value="EAL"/>
    <property type="match status" value="1"/>
</dbReference>
<dbReference type="PROSITE" id="PS50112">
    <property type="entry name" value="PAS"/>
    <property type="match status" value="1"/>
</dbReference>
<dbReference type="SMART" id="SM00267">
    <property type="entry name" value="GGDEF"/>
    <property type="match status" value="1"/>
</dbReference>
<dbReference type="CDD" id="cd01949">
    <property type="entry name" value="GGDEF"/>
    <property type="match status" value="1"/>
</dbReference>
<name>A0A1M5T8Z7_9BURK</name>
<dbReference type="OrthoDB" id="9813903at2"/>
<dbReference type="SMART" id="SM00065">
    <property type="entry name" value="GAF"/>
    <property type="match status" value="1"/>
</dbReference>
<dbReference type="EMBL" id="FQXE01000003">
    <property type="protein sequence ID" value="SHH47184.1"/>
    <property type="molecule type" value="Genomic_DNA"/>
</dbReference>
<feature type="domain" description="EAL" evidence="4">
    <location>
        <begin position="595"/>
        <end position="849"/>
    </location>
</feature>
<evidence type="ECO:0000259" key="5">
    <source>
        <dbReference type="PROSITE" id="PS50885"/>
    </source>
</evidence>
<dbReference type="Pfam" id="PF13185">
    <property type="entry name" value="GAF_2"/>
    <property type="match status" value="1"/>
</dbReference>
<dbReference type="FunFam" id="3.20.20.450:FF:000001">
    <property type="entry name" value="Cyclic di-GMP phosphodiesterase yahA"/>
    <property type="match status" value="1"/>
</dbReference>
<feature type="domain" description="PAC" evidence="3">
    <location>
        <begin position="369"/>
        <end position="421"/>
    </location>
</feature>
<keyword evidence="1" id="KW-1133">Transmembrane helix</keyword>
<dbReference type="InterPro" id="IPR000014">
    <property type="entry name" value="PAS"/>
</dbReference>
<dbReference type="PANTHER" id="PTHR44757">
    <property type="entry name" value="DIGUANYLATE CYCLASE DGCP"/>
    <property type="match status" value="1"/>
</dbReference>
<dbReference type="InterPro" id="IPR000160">
    <property type="entry name" value="GGDEF_dom"/>
</dbReference>
<evidence type="ECO:0000313" key="8">
    <source>
        <dbReference type="Proteomes" id="UP000184226"/>
    </source>
</evidence>
<dbReference type="InterPro" id="IPR003660">
    <property type="entry name" value="HAMP_dom"/>
</dbReference>
<gene>
    <name evidence="7" type="ORF">SAMN04488135_103303</name>
</gene>
<dbReference type="RefSeq" id="WP_084135865.1">
    <property type="nucleotide sequence ID" value="NZ_FQXE01000003.1"/>
</dbReference>
<dbReference type="NCBIfam" id="TIGR00254">
    <property type="entry name" value="GGDEF"/>
    <property type="match status" value="1"/>
</dbReference>
<dbReference type="SMART" id="SM00304">
    <property type="entry name" value="HAMP"/>
    <property type="match status" value="1"/>
</dbReference>
<keyword evidence="1" id="KW-0472">Membrane</keyword>
<evidence type="ECO:0000313" key="7">
    <source>
        <dbReference type="EMBL" id="SHH47184.1"/>
    </source>
</evidence>
<dbReference type="SMART" id="SM00091">
    <property type="entry name" value="PAS"/>
    <property type="match status" value="1"/>
</dbReference>
<dbReference type="Pfam" id="PF00672">
    <property type="entry name" value="HAMP"/>
    <property type="match status" value="1"/>
</dbReference>
<keyword evidence="8" id="KW-1185">Reference proteome</keyword>
<organism evidence="7 8">
    <name type="scientific">Pollutimonas bauzanensis</name>
    <dbReference type="NCBI Taxonomy" id="658167"/>
    <lineage>
        <taxon>Bacteria</taxon>
        <taxon>Pseudomonadati</taxon>
        <taxon>Pseudomonadota</taxon>
        <taxon>Betaproteobacteria</taxon>
        <taxon>Burkholderiales</taxon>
        <taxon>Alcaligenaceae</taxon>
        <taxon>Pollutimonas</taxon>
    </lineage>
</organism>
<dbReference type="GO" id="GO:0007165">
    <property type="term" value="P:signal transduction"/>
    <property type="evidence" value="ECO:0007669"/>
    <property type="project" value="InterPro"/>
</dbReference>
<proteinExistence type="predicted"/>
<dbReference type="PROSITE" id="PS50113">
    <property type="entry name" value="PAC"/>
    <property type="match status" value="1"/>
</dbReference>
<protein>
    <submittedName>
        <fullName evidence="7">PAS domain S-box-containing protein/diguanylate cyclase (GGDEF) domain-containing protein</fullName>
    </submittedName>
</protein>
<dbReference type="InterPro" id="IPR052155">
    <property type="entry name" value="Biofilm_reg_signaling"/>
</dbReference>
<dbReference type="SUPFAM" id="SSF55073">
    <property type="entry name" value="Nucleotide cyclase"/>
    <property type="match status" value="1"/>
</dbReference>
<dbReference type="InterPro" id="IPR001633">
    <property type="entry name" value="EAL_dom"/>
</dbReference>
<dbReference type="STRING" id="658167.SAMN04488135_103303"/>
<dbReference type="InterPro" id="IPR000700">
    <property type="entry name" value="PAS-assoc_C"/>
</dbReference>
<dbReference type="PROSITE" id="PS50885">
    <property type="entry name" value="HAMP"/>
    <property type="match status" value="1"/>
</dbReference>
<dbReference type="Gene3D" id="6.10.340.10">
    <property type="match status" value="1"/>
</dbReference>
<dbReference type="InterPro" id="IPR043128">
    <property type="entry name" value="Rev_trsase/Diguanyl_cyclase"/>
</dbReference>
<dbReference type="Gene3D" id="3.30.450.40">
    <property type="match status" value="1"/>
</dbReference>
<dbReference type="InterPro" id="IPR035965">
    <property type="entry name" value="PAS-like_dom_sf"/>
</dbReference>
<dbReference type="Pfam" id="PF00990">
    <property type="entry name" value="GGDEF"/>
    <property type="match status" value="1"/>
</dbReference>
<dbReference type="Gene3D" id="3.30.70.270">
    <property type="match status" value="1"/>
</dbReference>
<dbReference type="AlphaFoldDB" id="A0A1M5T8Z7"/>
<dbReference type="SUPFAM" id="SSF158472">
    <property type="entry name" value="HAMP domain-like"/>
    <property type="match status" value="1"/>
</dbReference>
<evidence type="ECO:0000259" key="6">
    <source>
        <dbReference type="PROSITE" id="PS50887"/>
    </source>
</evidence>
<reference evidence="7 8" key="1">
    <citation type="submission" date="2016-11" db="EMBL/GenBank/DDBJ databases">
        <authorList>
            <person name="Jaros S."/>
            <person name="Januszkiewicz K."/>
            <person name="Wedrychowicz H."/>
        </authorList>
    </citation>
    <scope>NUCLEOTIDE SEQUENCE [LARGE SCALE GENOMIC DNA]</scope>
    <source>
        <strain evidence="7 8">CGMCC 1.10190</strain>
    </source>
</reference>
<dbReference type="SUPFAM" id="SSF141868">
    <property type="entry name" value="EAL domain-like"/>
    <property type="match status" value="1"/>
</dbReference>
<feature type="transmembrane region" description="Helical" evidence="1">
    <location>
        <begin position="40"/>
        <end position="62"/>
    </location>
</feature>
<dbReference type="Gene3D" id="3.30.450.20">
    <property type="entry name" value="PAS domain"/>
    <property type="match status" value="1"/>
</dbReference>
<feature type="domain" description="PAS" evidence="2">
    <location>
        <begin position="294"/>
        <end position="365"/>
    </location>
</feature>
<dbReference type="InterPro" id="IPR003018">
    <property type="entry name" value="GAF"/>
</dbReference>
<dbReference type="CDD" id="cd01948">
    <property type="entry name" value="EAL"/>
    <property type="match status" value="1"/>
</dbReference>
<dbReference type="InterPro" id="IPR013656">
    <property type="entry name" value="PAS_4"/>
</dbReference>
<sequence length="855" mass="92561">MRLCLSSVGLRTRLLLLILAASLPAIAMLAFLEYRGARDFLVVAAGSLSALAALWSLGNWLVLRPIGELNSKAAQLGQSDLSVRTGLGGSGGEVGVLARRLDNMAEQLQHQREALLRIGRVQAVRSATSSAMLRAYTEEGLLQDICRVVREIGGYELAWVGYAPGEPSGALLAQADSGAGGELLSSFGPADWDSPHPDAGPVAKAIRLGSPQVFQDLAADSGRSPWRTEAAARGCASAIGLPLQVENRIIGALGIFSTDPQAFGSAEIRLLTEIANDVSFAIAALRTTSEVRRSQEFLELIVSHMPSMVFIKEAQSLRFASLNPAGEALTGFREEDIIGKTDYDLFPPEQADHFVAKDREALQGLGALVARDESIVIKSGEERILHTKKLALLDADGQPKYLLGISEDITEQKKIDERLIYLATRDALTGLPNRGLLLDKLAQALLQANDNARSLALLYLELDGFKEINDTLGHRTGDEALRTVALLLKDAMPDVDIIARVGGDEFVLVLENISARSEITAAADRLKGCFQAPVNAAGREIFLTASIGISVYPDDSDDGETLLRIADIAMYQAKSVGRNTYAHYSPALEARASERLEMRNQLHHAIARNELILHYQPKVSMRTGEIIGAEALIRWNSAERGMISPAQFIPLAEESGLIVPIGEWVLRSACAQAMRWQRLGLPPMIMAVNLSPRQFRQGDLRERLRQILADTGLRPEHLELEVTESAIMENAASAIRLLGDIHDMGVHLAIDDFGTGYSSLAYLKQLPVSILKVDQSFVKGLTSEADDAAIVTAIIAMAKSLRLAVTAEGVETLEQLEALKKLGCDNYQGYFFSRPVPAGEFTALLRHTASPADPP</sequence>
<evidence type="ECO:0000256" key="1">
    <source>
        <dbReference type="SAM" id="Phobius"/>
    </source>
</evidence>
<dbReference type="CDD" id="cd00130">
    <property type="entry name" value="PAS"/>
    <property type="match status" value="1"/>
</dbReference>
<dbReference type="SUPFAM" id="SSF55785">
    <property type="entry name" value="PYP-like sensor domain (PAS domain)"/>
    <property type="match status" value="1"/>
</dbReference>
<dbReference type="InterPro" id="IPR029787">
    <property type="entry name" value="Nucleotide_cyclase"/>
</dbReference>
<evidence type="ECO:0000259" key="3">
    <source>
        <dbReference type="PROSITE" id="PS50113"/>
    </source>
</evidence>
<dbReference type="Proteomes" id="UP000184226">
    <property type="component" value="Unassembled WGS sequence"/>
</dbReference>
<dbReference type="Gene3D" id="3.20.20.450">
    <property type="entry name" value="EAL domain"/>
    <property type="match status" value="1"/>
</dbReference>
<feature type="domain" description="GGDEF" evidence="6">
    <location>
        <begin position="453"/>
        <end position="586"/>
    </location>
</feature>
<dbReference type="SUPFAM" id="SSF55781">
    <property type="entry name" value="GAF domain-like"/>
    <property type="match status" value="1"/>
</dbReference>
<feature type="domain" description="HAMP" evidence="5">
    <location>
        <begin position="60"/>
        <end position="113"/>
    </location>
</feature>
<keyword evidence="1" id="KW-0812">Transmembrane</keyword>
<dbReference type="PROSITE" id="PS50887">
    <property type="entry name" value="GGDEF"/>
    <property type="match status" value="1"/>
</dbReference>
<dbReference type="SMART" id="SM00052">
    <property type="entry name" value="EAL"/>
    <property type="match status" value="1"/>
</dbReference>
<evidence type="ECO:0000259" key="4">
    <source>
        <dbReference type="PROSITE" id="PS50883"/>
    </source>
</evidence>
<feature type="transmembrane region" description="Helical" evidence="1">
    <location>
        <begin position="12"/>
        <end position="34"/>
    </location>
</feature>
<accession>A0A1M5T8Z7</accession>
<dbReference type="PROSITE" id="PS50883">
    <property type="entry name" value="EAL"/>
    <property type="match status" value="1"/>
</dbReference>
<evidence type="ECO:0000259" key="2">
    <source>
        <dbReference type="PROSITE" id="PS50112"/>
    </source>
</evidence>
<dbReference type="PANTHER" id="PTHR44757:SF2">
    <property type="entry name" value="BIOFILM ARCHITECTURE MAINTENANCE PROTEIN MBAA"/>
    <property type="match status" value="1"/>
</dbReference>
<dbReference type="InterPro" id="IPR029016">
    <property type="entry name" value="GAF-like_dom_sf"/>
</dbReference>